<keyword evidence="2" id="KW-1185">Reference proteome</keyword>
<dbReference type="EMBL" id="JAHYIQ010000005">
    <property type="protein sequence ID" value="KAK1132110.1"/>
    <property type="molecule type" value="Genomic_DNA"/>
</dbReference>
<dbReference type="Proteomes" id="UP001177670">
    <property type="component" value="Unassembled WGS sequence"/>
</dbReference>
<protein>
    <submittedName>
        <fullName evidence="1">Uncharacterized protein</fullName>
    </submittedName>
</protein>
<comment type="caution">
    <text evidence="1">The sequence shown here is derived from an EMBL/GenBank/DDBJ whole genome shotgun (WGS) entry which is preliminary data.</text>
</comment>
<proteinExistence type="predicted"/>
<evidence type="ECO:0000313" key="1">
    <source>
        <dbReference type="EMBL" id="KAK1132110.1"/>
    </source>
</evidence>
<name>A0AA40G6R0_9HYME</name>
<sequence>MFSTDRAGVLVDVANPLCTVIQALDPLGVARTTRCSQDPGAGSIEQKPQT</sequence>
<evidence type="ECO:0000313" key="2">
    <source>
        <dbReference type="Proteomes" id="UP001177670"/>
    </source>
</evidence>
<reference evidence="1" key="1">
    <citation type="submission" date="2021-10" db="EMBL/GenBank/DDBJ databases">
        <title>Melipona bicolor Genome sequencing and assembly.</title>
        <authorList>
            <person name="Araujo N.S."/>
            <person name="Arias M.C."/>
        </authorList>
    </citation>
    <scope>NUCLEOTIDE SEQUENCE</scope>
    <source>
        <strain evidence="1">USP_2M_L1-L4_2017</strain>
        <tissue evidence="1">Whole body</tissue>
    </source>
</reference>
<accession>A0AA40G6R0</accession>
<gene>
    <name evidence="1" type="ORF">K0M31_016247</name>
</gene>
<organism evidence="1 2">
    <name type="scientific">Melipona bicolor</name>
    <dbReference type="NCBI Taxonomy" id="60889"/>
    <lineage>
        <taxon>Eukaryota</taxon>
        <taxon>Metazoa</taxon>
        <taxon>Ecdysozoa</taxon>
        <taxon>Arthropoda</taxon>
        <taxon>Hexapoda</taxon>
        <taxon>Insecta</taxon>
        <taxon>Pterygota</taxon>
        <taxon>Neoptera</taxon>
        <taxon>Endopterygota</taxon>
        <taxon>Hymenoptera</taxon>
        <taxon>Apocrita</taxon>
        <taxon>Aculeata</taxon>
        <taxon>Apoidea</taxon>
        <taxon>Anthophila</taxon>
        <taxon>Apidae</taxon>
        <taxon>Melipona</taxon>
    </lineage>
</organism>
<dbReference type="AlphaFoldDB" id="A0AA40G6R0"/>